<feature type="domain" description="Myb-like" evidence="5">
    <location>
        <begin position="291"/>
        <end position="332"/>
    </location>
</feature>
<accession>A0A5M9MQK2</accession>
<feature type="compositionally biased region" description="Polar residues" evidence="4">
    <location>
        <begin position="1"/>
        <end position="10"/>
    </location>
</feature>
<feature type="compositionally biased region" description="Low complexity" evidence="4">
    <location>
        <begin position="1053"/>
        <end position="1064"/>
    </location>
</feature>
<evidence type="ECO:0000259" key="6">
    <source>
        <dbReference type="PROSITE" id="PS51294"/>
    </source>
</evidence>
<dbReference type="EMBL" id="QUQM01000004">
    <property type="protein sequence ID" value="KAA8647233.1"/>
    <property type="molecule type" value="Genomic_DNA"/>
</dbReference>
<dbReference type="OrthoDB" id="39591at2759"/>
<dbReference type="InterPro" id="IPR001005">
    <property type="entry name" value="SANT/Myb"/>
</dbReference>
<evidence type="ECO:0000256" key="2">
    <source>
        <dbReference type="ARBA" id="ARBA00023125"/>
    </source>
</evidence>
<feature type="compositionally biased region" description="Low complexity" evidence="4">
    <location>
        <begin position="679"/>
        <end position="698"/>
    </location>
</feature>
<dbReference type="GO" id="GO:0000976">
    <property type="term" value="F:transcription cis-regulatory region binding"/>
    <property type="evidence" value="ECO:0007669"/>
    <property type="project" value="TreeGrafter"/>
</dbReference>
<dbReference type="Proteomes" id="UP000324241">
    <property type="component" value="Unassembled WGS sequence"/>
</dbReference>
<dbReference type="SMART" id="SM00717">
    <property type="entry name" value="SANT"/>
    <property type="match status" value="2"/>
</dbReference>
<dbReference type="CDD" id="cd00167">
    <property type="entry name" value="SANT"/>
    <property type="match status" value="2"/>
</dbReference>
<dbReference type="PANTHER" id="PTHR46380:SF2">
    <property type="entry name" value="CYCLIN-D-BINDING MYB-LIKE TRANSCRIPTION FACTOR 1"/>
    <property type="match status" value="1"/>
</dbReference>
<gene>
    <name evidence="7" type="ORF">ATNIH1004_005923</name>
</gene>
<feature type="compositionally biased region" description="Acidic residues" evidence="4">
    <location>
        <begin position="1065"/>
        <end position="1085"/>
    </location>
</feature>
<name>A0A5M9MQK2_9EURO</name>
<feature type="compositionally biased region" description="Basic and acidic residues" evidence="4">
    <location>
        <begin position="668"/>
        <end position="678"/>
    </location>
</feature>
<feature type="compositionally biased region" description="Basic and acidic residues" evidence="4">
    <location>
        <begin position="542"/>
        <end position="552"/>
    </location>
</feature>
<reference evidence="7 8" key="1">
    <citation type="submission" date="2019-08" db="EMBL/GenBank/DDBJ databases">
        <title>The genome sequence of a newly discovered highly antifungal drug resistant Aspergillus species, Aspergillus tanneri NIH 1004.</title>
        <authorList>
            <person name="Mounaud S."/>
            <person name="Singh I."/>
            <person name="Joardar V."/>
            <person name="Pakala S."/>
            <person name="Pakala S."/>
            <person name="Venepally P."/>
            <person name="Chung J.K."/>
            <person name="Losada L."/>
            <person name="Nierman W.C."/>
        </authorList>
    </citation>
    <scope>NUCLEOTIDE SEQUENCE [LARGE SCALE GENOMIC DNA]</scope>
    <source>
        <strain evidence="7 8">NIH1004</strain>
    </source>
</reference>
<feature type="compositionally biased region" description="Basic and acidic residues" evidence="4">
    <location>
        <begin position="619"/>
        <end position="633"/>
    </location>
</feature>
<feature type="compositionally biased region" description="Acidic residues" evidence="4">
    <location>
        <begin position="637"/>
        <end position="649"/>
    </location>
</feature>
<feature type="compositionally biased region" description="Low complexity" evidence="4">
    <location>
        <begin position="529"/>
        <end position="541"/>
    </location>
</feature>
<dbReference type="GO" id="GO:0003700">
    <property type="term" value="F:DNA-binding transcription factor activity"/>
    <property type="evidence" value="ECO:0007669"/>
    <property type="project" value="TreeGrafter"/>
</dbReference>
<feature type="compositionally biased region" description="Acidic residues" evidence="4">
    <location>
        <begin position="14"/>
        <end position="23"/>
    </location>
</feature>
<dbReference type="InterPro" id="IPR051651">
    <property type="entry name" value="DMTF1_DNA-bind_reg"/>
</dbReference>
<keyword evidence="2" id="KW-0238">DNA-binding</keyword>
<dbReference type="AlphaFoldDB" id="A0A5M9MQK2"/>
<dbReference type="InterPro" id="IPR009057">
    <property type="entry name" value="Homeodomain-like_sf"/>
</dbReference>
<evidence type="ECO:0000313" key="8">
    <source>
        <dbReference type="Proteomes" id="UP000324241"/>
    </source>
</evidence>
<evidence type="ECO:0000256" key="1">
    <source>
        <dbReference type="ARBA" id="ARBA00004123"/>
    </source>
</evidence>
<feature type="compositionally biased region" description="Basic and acidic residues" evidence="4">
    <location>
        <begin position="1149"/>
        <end position="1162"/>
    </location>
</feature>
<evidence type="ECO:0000256" key="3">
    <source>
        <dbReference type="ARBA" id="ARBA00023242"/>
    </source>
</evidence>
<feature type="region of interest" description="Disordered" evidence="4">
    <location>
        <begin position="414"/>
        <end position="1182"/>
    </location>
</feature>
<sequence length="1182" mass="128181">MGQGSSQPVNSEGLENEPLEDIENDRWGIADTKSTPPKALKKTNLDVRPTDSSTTKRKRKKSQDHQDISTRAASTASSPKDGRISRPAKRKKTHEPIQSIAENLKADNRKTDGRAPMASAVPTGESLKTVRPSAEKQTNTSPPKHPSKKRPAPTVHIEKKAVPSKEEDTTPVHDPAALDDSPIAPVEGKKKKERYSEKGGLVGHFAPAEMTRIEGFKINFCNTHGISGADFDSMVQHAAREKEQPFPNESLISKADFWKAIYDILPNRNRRSVYRFMRRHFQLSTQKPHHWTPEQDEELVELYKIHGPKFARIANMLGRNDDDVVQRWKNRLQHRGTMKRGPWTDEEVTQFESALQETRNLLLQLGYDVGRNIYDMDESLISWGAISDKLSNSRSRQQCGDKWRKLRIKIMAERLKEEGESPPSSVSEIRHTKAKKPAATVAQLGREKTGNKHFLSEVFVDSDDGNGDDSDGLDTHTGKKTGATKSENRVAPAKPAKKHTQANSTAFIKKENENSTSPSDDSESDSEAGSDTSSSPEAEGSSSDKESDHSSSDSDMDEESRTSIEKAQHIKEKQATIQKLKEPIRSLTENKSKVPSLDTLVTGQKERSKERANPASLSPKERKAAMQERKKSPETSSDADSEDSEDSDSDTSVNKQRFVEQEAANSSRKAETKRKPSKDTSGSSTSSFDEGSSGTSSDETNESQSDSDSESSSESDSDATRSTSDEQAKPSKTALNKVKQKPKPSPTTSKQAVTQVMPSEPTKSPSIEPSSSNESASDEAESSSDNSSDNEPVEPMKKPSQVNTKKLSRETKTTQGANGEKPTKSTTNSSATSSSSSDQSDESESANSSEEDEPVKPITNAPSDSGKRKIQESSVKGPKQDVKRTKLAKTQSKPPVESSSESDEYESSSEFESASKTSSNESGRGTKRNESQSEDESGSDDSGSTSDSSSSDSGSDSDSSSEAEPEADAKPKPSSIQPKGPVKQDTKTKPRTVSSPSSASDSSETESESTSTSESESSSESKADRRLQTGPKFKSSSAGPNGPKEQGAKMSRSKSSTSVSNSSETESDSGSDSDSDSVSESESGSESEPAAAPTPAPQPKSNPHSGLYKTQLKQSQEQASKRKSTSEPNATVSTSTSAKPTTSRGSSKAVDRATPGKKEIKPPTKKPKIVDNYVKTKKNRPY</sequence>
<feature type="compositionally biased region" description="Acidic residues" evidence="4">
    <location>
        <begin position="699"/>
        <end position="717"/>
    </location>
</feature>
<evidence type="ECO:0000256" key="4">
    <source>
        <dbReference type="SAM" id="MobiDB-lite"/>
    </source>
</evidence>
<proteinExistence type="predicted"/>
<dbReference type="PANTHER" id="PTHR46380">
    <property type="entry name" value="CYCLIN-D-BINDING MYB-LIKE TRANSCRIPTION FACTOR 1"/>
    <property type="match status" value="1"/>
</dbReference>
<feature type="compositionally biased region" description="Acidic residues" evidence="4">
    <location>
        <begin position="900"/>
        <end position="909"/>
    </location>
</feature>
<feature type="compositionally biased region" description="Basic and acidic residues" evidence="4">
    <location>
        <begin position="104"/>
        <end position="113"/>
    </location>
</feature>
<dbReference type="InterPro" id="IPR017930">
    <property type="entry name" value="Myb_dom"/>
</dbReference>
<feature type="compositionally biased region" description="Low complexity" evidence="4">
    <location>
        <begin position="940"/>
        <end position="958"/>
    </location>
</feature>
<comment type="subcellular location">
    <subcellularLocation>
        <location evidence="1">Nucleus</location>
    </subcellularLocation>
</comment>
<feature type="compositionally biased region" description="Acidic residues" evidence="4">
    <location>
        <begin position="839"/>
        <end position="853"/>
    </location>
</feature>
<feature type="compositionally biased region" description="Low complexity" evidence="4">
    <location>
        <begin position="825"/>
        <end position="838"/>
    </location>
</feature>
<dbReference type="PROSITE" id="PS50090">
    <property type="entry name" value="MYB_LIKE"/>
    <property type="match status" value="2"/>
</dbReference>
<keyword evidence="3" id="KW-0539">Nucleus</keyword>
<dbReference type="GeneID" id="54328625"/>
<comment type="caution">
    <text evidence="7">The sequence shown here is derived from an EMBL/GenBank/DDBJ whole genome shotgun (WGS) entry which is preliminary data.</text>
</comment>
<evidence type="ECO:0000313" key="7">
    <source>
        <dbReference type="EMBL" id="KAA8647233.1"/>
    </source>
</evidence>
<protein>
    <recommendedName>
        <fullName evidence="9">RNA polymerase I enhancer binding protein</fullName>
    </recommendedName>
</protein>
<feature type="compositionally biased region" description="Basic and acidic residues" evidence="4">
    <location>
        <begin position="559"/>
        <end position="592"/>
    </location>
</feature>
<dbReference type="SUPFAM" id="SSF46689">
    <property type="entry name" value="Homeodomain-like"/>
    <property type="match status" value="1"/>
</dbReference>
<dbReference type="RefSeq" id="XP_033426594.1">
    <property type="nucleotide sequence ID" value="XM_033570562.1"/>
</dbReference>
<feature type="domain" description="Myb-like" evidence="5">
    <location>
        <begin position="335"/>
        <end position="407"/>
    </location>
</feature>
<feature type="compositionally biased region" description="Acidic residues" evidence="4">
    <location>
        <begin position="460"/>
        <end position="472"/>
    </location>
</feature>
<dbReference type="GO" id="GO:0005634">
    <property type="term" value="C:nucleus"/>
    <property type="evidence" value="ECO:0007669"/>
    <property type="project" value="UniProtKB-SubCell"/>
</dbReference>
<feature type="domain" description="HTH myb-type" evidence="6">
    <location>
        <begin position="291"/>
        <end position="336"/>
    </location>
</feature>
<feature type="compositionally biased region" description="Low complexity" evidence="4">
    <location>
        <begin position="910"/>
        <end position="919"/>
    </location>
</feature>
<feature type="compositionally biased region" description="Low complexity" evidence="4">
    <location>
        <begin position="758"/>
        <end position="775"/>
    </location>
</feature>
<feature type="compositionally biased region" description="Basic and acidic residues" evidence="4">
    <location>
        <begin position="156"/>
        <end position="171"/>
    </location>
</feature>
<feature type="compositionally biased region" description="Low complexity" evidence="4">
    <location>
        <begin position="994"/>
        <end position="1018"/>
    </location>
</feature>
<feature type="compositionally biased region" description="Polar residues" evidence="4">
    <location>
        <begin position="69"/>
        <end position="78"/>
    </location>
</feature>
<organism evidence="7 8">
    <name type="scientific">Aspergillus tanneri</name>
    <dbReference type="NCBI Taxonomy" id="1220188"/>
    <lineage>
        <taxon>Eukaryota</taxon>
        <taxon>Fungi</taxon>
        <taxon>Dikarya</taxon>
        <taxon>Ascomycota</taxon>
        <taxon>Pezizomycotina</taxon>
        <taxon>Eurotiomycetes</taxon>
        <taxon>Eurotiomycetidae</taxon>
        <taxon>Eurotiales</taxon>
        <taxon>Aspergillaceae</taxon>
        <taxon>Aspergillus</taxon>
        <taxon>Aspergillus subgen. Circumdati</taxon>
    </lineage>
</organism>
<evidence type="ECO:0000259" key="5">
    <source>
        <dbReference type="PROSITE" id="PS50090"/>
    </source>
</evidence>
<dbReference type="VEuPathDB" id="FungiDB:EYZ11_004738"/>
<dbReference type="Pfam" id="PF13921">
    <property type="entry name" value="Myb_DNA-bind_6"/>
    <property type="match status" value="1"/>
</dbReference>
<evidence type="ECO:0008006" key="9">
    <source>
        <dbReference type="Google" id="ProtNLM"/>
    </source>
</evidence>
<feature type="compositionally biased region" description="Polar residues" evidence="4">
    <location>
        <begin position="1126"/>
        <end position="1146"/>
    </location>
</feature>
<feature type="region of interest" description="Disordered" evidence="4">
    <location>
        <begin position="1"/>
        <end position="192"/>
    </location>
</feature>
<dbReference type="Gene3D" id="1.10.10.60">
    <property type="entry name" value="Homeodomain-like"/>
    <property type="match status" value="2"/>
</dbReference>
<dbReference type="PROSITE" id="PS51294">
    <property type="entry name" value="HTH_MYB"/>
    <property type="match status" value="1"/>
</dbReference>